<dbReference type="KEGG" id="vg:18266998"/>
<evidence type="ECO:0000256" key="1">
    <source>
        <dbReference type="SAM" id="MobiDB-lite"/>
    </source>
</evidence>
<dbReference type="OrthoDB" id="26266at10239"/>
<protein>
    <submittedName>
        <fullName evidence="2">p12</fullName>
    </submittedName>
</protein>
<organismHost>
    <name type="scientific">Lepidoptera</name>
    <name type="common">moths &amp; butterflies</name>
    <dbReference type="NCBI Taxonomy" id="7088"/>
</organismHost>
<reference evidence="2 4" key="4">
    <citation type="journal article" date="1998" name="J. Gen. Virol.">
        <title>Distinct gene arrangement in the Buzura suppressaria single-nucleocapsid nucleopolyhedrovirus genome.</title>
        <authorList>
            <person name="Hu Z.H."/>
            <person name="Arif B.M."/>
            <person name="Jin F."/>
            <person name="Martens J.W."/>
            <person name="Chen X.W."/>
            <person name="Sun J.S."/>
            <person name="Zuidema D."/>
            <person name="Goldbach R.W."/>
            <person name="Vlak J.M."/>
        </authorList>
    </citation>
    <scope>NUCLEOTIDE SEQUENCE [LARGE SCALE GENOMIC DNA]</scope>
    <source>
        <strain evidence="2">Hubei</strain>
    </source>
</reference>
<sequence length="113" mass="12513">MSSSGNLIDTASIRPQKRNKRFDPPPVDNSINPAVLINALNDSDNTVASVIMRDQSVNKVNSFKILSPGSAVAKQILKDIEDDTENIRLNTMRATNILRFLSNIYDDTLQIVV</sequence>
<reference evidence="2 4" key="1">
    <citation type="journal article" date="1993" name="J. Gen. Virol.">
        <title>Nucleotide sequence of the Buzura suppressaria single nucleocapsid nuclear polyhedrosis virus polyhedrin gene.</title>
        <authorList>
            <person name="Hu Z.H."/>
            <person name="Liu M.F."/>
            <person name="Jin F."/>
            <person name="Wang Z.X."/>
            <person name="Liu X.Y."/>
            <person name="Li M.J."/>
            <person name="Liang B.F."/>
            <person name="Xie T.E."/>
        </authorList>
    </citation>
    <scope>NUCLEOTIDE SEQUENCE [LARGE SCALE GENOMIC DNA]</scope>
    <source>
        <strain evidence="2">Hubei</strain>
    </source>
</reference>
<dbReference type="EMBL" id="KM986882">
    <property type="protein sequence ID" value="AKN91050.1"/>
    <property type="molecule type" value="Genomic_DNA"/>
</dbReference>
<name>W5VSA7_NPVBS</name>
<accession>W5VSA7</accession>
<organism evidence="2 4">
    <name type="scientific">Buzura suppressaria nuclear polyhedrosis virus</name>
    <name type="common">BsNPV</name>
    <dbReference type="NCBI Taxonomy" id="74320"/>
    <lineage>
        <taxon>Viruses</taxon>
        <taxon>Viruses incertae sedis</taxon>
        <taxon>Naldaviricetes</taxon>
        <taxon>Lefavirales</taxon>
        <taxon>Baculoviridae</taxon>
        <taxon>Alphabaculovirus</taxon>
        <taxon>Alphabaculovirus busuppressariae</taxon>
    </lineage>
</organism>
<evidence type="ECO:0000313" key="4">
    <source>
        <dbReference type="Proteomes" id="UP000214366"/>
    </source>
</evidence>
<dbReference type="EMBL" id="KF611977">
    <property type="protein sequence ID" value="AHH82667.1"/>
    <property type="molecule type" value="Genomic_DNA"/>
</dbReference>
<reference evidence="2 4" key="3">
    <citation type="journal article" date="1998" name="J. Gen. Virol.">
        <title>The single-nucleocapsid nucleopolyhedrovirus of Buzura suppressaria encodes a P10 protein.</title>
        <authorList>
            <person name="van Oers M.M."/>
            <person name="Hu Z."/>
            <person name="Arif B.M."/>
            <person name="van Strien E.A."/>
            <person name="van Lent J.W."/>
            <person name="Vlak J.M."/>
        </authorList>
    </citation>
    <scope>NUCLEOTIDE SEQUENCE [LARGE SCALE GENOMIC DNA]</scope>
    <source>
        <strain evidence="2">Hubei</strain>
    </source>
</reference>
<keyword evidence="4" id="KW-1185">Reference proteome</keyword>
<dbReference type="RefSeq" id="YP_009001855.1">
    <property type="nucleotide sequence ID" value="NC_023442.1"/>
</dbReference>
<reference evidence="2 4" key="2">
    <citation type="journal article" date="1997" name="Virus Res.">
        <title>Characterization of the ecdysteroid UDP-glucosyltransferase gene of a single nucleocapsid nucleopolyhedrovirus of Buzura suppressaria.</title>
        <authorList>
            <person name="Hu Z.H."/>
            <person name="Broer R."/>
            <person name="Westerlaken J."/>
            <person name="Martens J.W."/>
            <person name="Jin F."/>
            <person name="Jehle J.A."/>
            <person name="Wang L.M."/>
            <person name="Vlak J.M."/>
        </authorList>
    </citation>
    <scope>NUCLEOTIDE SEQUENCE [LARGE SCALE GENOMIC DNA]</scope>
    <source>
        <strain evidence="2">Hubei</strain>
    </source>
</reference>
<reference evidence="2 4" key="6">
    <citation type="journal article" date="2014" name="PLoS ONE">
        <title>Genome Sequence and Analysis of Buzura suppressaria Nucleopolyhedrovirus: A Group II Alphabaculovirus.</title>
        <authorList>
            <person name="Zhu Z."/>
            <person name="Yin F."/>
            <person name="Liu X."/>
            <person name="Hou D."/>
            <person name="Wang J."/>
            <person name="Zhang L."/>
            <person name="Arif B."/>
            <person name="Wang H."/>
            <person name="Deng F."/>
            <person name="Hu Z."/>
        </authorList>
    </citation>
    <scope>NUCLEOTIDE SEQUENCE [LARGE SCALE GENOMIC DNA]</scope>
    <source>
        <strain evidence="2">Hubei</strain>
    </source>
</reference>
<dbReference type="Pfam" id="PF06497">
    <property type="entry name" value="Baculo_Ac102"/>
    <property type="match status" value="1"/>
</dbReference>
<feature type="region of interest" description="Disordered" evidence="1">
    <location>
        <begin position="1"/>
        <end position="29"/>
    </location>
</feature>
<dbReference type="InterPro" id="IPR009477">
    <property type="entry name" value="Baculo_Ac102"/>
</dbReference>
<reference evidence="2 4" key="5">
    <citation type="journal article" date="1998" name="Virus Res.">
        <title>Genetic organization of the HindIII-I region of the single-nucleocapsid nucleopolyhedrovirus of Buzura suppressaria.</title>
        <authorList>
            <person name="Hu Z.H."/>
            <person name="Arif B.M."/>
            <person name="Sun J.S."/>
            <person name="Chen X.W."/>
            <person name="Zuidema D."/>
            <person name="Goldbach R.W."/>
            <person name="Vlak J.M."/>
        </authorList>
    </citation>
    <scope>NUCLEOTIDE SEQUENCE [LARGE SCALE GENOMIC DNA]</scope>
    <source>
        <strain evidence="2">Hubei</strain>
    </source>
</reference>
<proteinExistence type="predicted"/>
<dbReference type="GeneID" id="18266998"/>
<evidence type="ECO:0000313" key="2">
    <source>
        <dbReference type="EMBL" id="AHH82667.1"/>
    </source>
</evidence>
<dbReference type="Proteomes" id="UP000214366">
    <property type="component" value="Segment"/>
</dbReference>
<reference evidence="3" key="7">
    <citation type="submission" date="2014-10" db="EMBL/GenBank/DDBJ databases">
        <authorList>
            <person name="Seo M.-J."/>
            <person name="Seok Y.J."/>
            <person name="Cha I.-T."/>
        </authorList>
    </citation>
    <scope>NUCLEOTIDE SEQUENCE</scope>
    <source>
        <strain evidence="3">Guangxi</strain>
    </source>
</reference>
<evidence type="ECO:0000313" key="3">
    <source>
        <dbReference type="EMBL" id="AKN91050.1"/>
    </source>
</evidence>